<evidence type="ECO:0000313" key="3">
    <source>
        <dbReference type="Proteomes" id="UP001596435"/>
    </source>
</evidence>
<evidence type="ECO:0000313" key="2">
    <source>
        <dbReference type="EMBL" id="MFC7180667.1"/>
    </source>
</evidence>
<dbReference type="EMBL" id="JBHTAJ010000022">
    <property type="protein sequence ID" value="MFC7180667.1"/>
    <property type="molecule type" value="Genomic_DNA"/>
</dbReference>
<comment type="caution">
    <text evidence="2">The sequence shown here is derived from an EMBL/GenBank/DDBJ whole genome shotgun (WGS) entry which is preliminary data.</text>
</comment>
<name>A0ABW2FW53_9ACTN</name>
<sequence length="94" mass="10440">MSGIRPARTPRYWRSGTEPVTARSDLKLRFLLSVLFLPVFALMTTGFALWASRSTSSDVPGRGTLVVFAVCCGVLTLLAAVDLWVVVRRRRTEL</sequence>
<dbReference type="InterPro" id="IPR045924">
    <property type="entry name" value="DUF6343"/>
</dbReference>
<evidence type="ECO:0000256" key="1">
    <source>
        <dbReference type="SAM" id="Phobius"/>
    </source>
</evidence>
<keyword evidence="1" id="KW-0472">Membrane</keyword>
<keyword evidence="1" id="KW-0812">Transmembrane</keyword>
<organism evidence="2 3">
    <name type="scientific">Kitasatospora paranensis</name>
    <dbReference type="NCBI Taxonomy" id="258053"/>
    <lineage>
        <taxon>Bacteria</taxon>
        <taxon>Bacillati</taxon>
        <taxon>Actinomycetota</taxon>
        <taxon>Actinomycetes</taxon>
        <taxon>Kitasatosporales</taxon>
        <taxon>Streptomycetaceae</taxon>
        <taxon>Kitasatospora</taxon>
    </lineage>
</organism>
<keyword evidence="3" id="KW-1185">Reference proteome</keyword>
<protein>
    <submittedName>
        <fullName evidence="2">DUF6343 family protein</fullName>
    </submittedName>
</protein>
<accession>A0ABW2FW53</accession>
<dbReference type="RefSeq" id="WP_345705262.1">
    <property type="nucleotide sequence ID" value="NZ_BAABKV010000001.1"/>
</dbReference>
<feature type="transmembrane region" description="Helical" evidence="1">
    <location>
        <begin position="30"/>
        <end position="51"/>
    </location>
</feature>
<dbReference type="Proteomes" id="UP001596435">
    <property type="component" value="Unassembled WGS sequence"/>
</dbReference>
<reference evidence="3" key="1">
    <citation type="journal article" date="2019" name="Int. J. Syst. Evol. Microbiol.">
        <title>The Global Catalogue of Microorganisms (GCM) 10K type strain sequencing project: providing services to taxonomists for standard genome sequencing and annotation.</title>
        <authorList>
            <consortium name="The Broad Institute Genomics Platform"/>
            <consortium name="The Broad Institute Genome Sequencing Center for Infectious Disease"/>
            <person name="Wu L."/>
            <person name="Ma J."/>
        </authorList>
    </citation>
    <scope>NUCLEOTIDE SEQUENCE [LARGE SCALE GENOMIC DNA]</scope>
    <source>
        <strain evidence="3">CGMCC 1.12859</strain>
    </source>
</reference>
<proteinExistence type="predicted"/>
<dbReference type="Pfam" id="PF19870">
    <property type="entry name" value="DUF6343"/>
    <property type="match status" value="1"/>
</dbReference>
<keyword evidence="1" id="KW-1133">Transmembrane helix</keyword>
<feature type="transmembrane region" description="Helical" evidence="1">
    <location>
        <begin position="63"/>
        <end position="87"/>
    </location>
</feature>
<gene>
    <name evidence="2" type="ORF">ACFQMG_13995</name>
</gene>